<feature type="compositionally biased region" description="Polar residues" evidence="1">
    <location>
        <begin position="251"/>
        <end position="267"/>
    </location>
</feature>
<proteinExistence type="predicted"/>
<gene>
    <name evidence="3" type="ORF">B0H16DRAFT_1890682</name>
</gene>
<dbReference type="Proteomes" id="UP001215598">
    <property type="component" value="Unassembled WGS sequence"/>
</dbReference>
<evidence type="ECO:0000256" key="2">
    <source>
        <dbReference type="SAM" id="Phobius"/>
    </source>
</evidence>
<organism evidence="3 4">
    <name type="scientific">Mycena metata</name>
    <dbReference type="NCBI Taxonomy" id="1033252"/>
    <lineage>
        <taxon>Eukaryota</taxon>
        <taxon>Fungi</taxon>
        <taxon>Dikarya</taxon>
        <taxon>Basidiomycota</taxon>
        <taxon>Agaricomycotina</taxon>
        <taxon>Agaricomycetes</taxon>
        <taxon>Agaricomycetidae</taxon>
        <taxon>Agaricales</taxon>
        <taxon>Marasmiineae</taxon>
        <taxon>Mycenaceae</taxon>
        <taxon>Mycena</taxon>
    </lineage>
</organism>
<sequence>MDHGSRFLWMYNYDLFVILMRLAPFLNRGPPLPHKRPPASLRDPNCLPSVRRGCIVPWYVARIAHHANDVLLYRYPLAIAYGQPTISALVVLIDIFWLVPTYMCAMASVARFSYPILIPSHPSCDILPPDRLLPISISFAGAKRLPVECPKNPTDTQCTLTPSTAYNIPSSRHVSVSAAMMDVLSPAVRDSASRNQAFLPPSLPPSRARLPSYTSRTRPLAFLPPAYIRIRLQFKPPTALFCFSHKPSPSLPSQNPNRTSSAFRVPS</sequence>
<protein>
    <submittedName>
        <fullName evidence="3">Uncharacterized protein</fullName>
    </submittedName>
</protein>
<keyword evidence="2" id="KW-0812">Transmembrane</keyword>
<dbReference type="AlphaFoldDB" id="A0AAD7IFI2"/>
<feature type="transmembrane region" description="Helical" evidence="2">
    <location>
        <begin position="78"/>
        <end position="99"/>
    </location>
</feature>
<evidence type="ECO:0000313" key="4">
    <source>
        <dbReference type="Proteomes" id="UP001215598"/>
    </source>
</evidence>
<keyword evidence="2" id="KW-1133">Transmembrane helix</keyword>
<evidence type="ECO:0000256" key="1">
    <source>
        <dbReference type="SAM" id="MobiDB-lite"/>
    </source>
</evidence>
<name>A0AAD7IFI2_9AGAR</name>
<comment type="caution">
    <text evidence="3">The sequence shown here is derived from an EMBL/GenBank/DDBJ whole genome shotgun (WGS) entry which is preliminary data.</text>
</comment>
<reference evidence="3" key="1">
    <citation type="submission" date="2023-03" db="EMBL/GenBank/DDBJ databases">
        <title>Massive genome expansion in bonnet fungi (Mycena s.s.) driven by repeated elements and novel gene families across ecological guilds.</title>
        <authorList>
            <consortium name="Lawrence Berkeley National Laboratory"/>
            <person name="Harder C.B."/>
            <person name="Miyauchi S."/>
            <person name="Viragh M."/>
            <person name="Kuo A."/>
            <person name="Thoen E."/>
            <person name="Andreopoulos B."/>
            <person name="Lu D."/>
            <person name="Skrede I."/>
            <person name="Drula E."/>
            <person name="Henrissat B."/>
            <person name="Morin E."/>
            <person name="Kohler A."/>
            <person name="Barry K."/>
            <person name="LaButti K."/>
            <person name="Morin E."/>
            <person name="Salamov A."/>
            <person name="Lipzen A."/>
            <person name="Mereny Z."/>
            <person name="Hegedus B."/>
            <person name="Baldrian P."/>
            <person name="Stursova M."/>
            <person name="Weitz H."/>
            <person name="Taylor A."/>
            <person name="Grigoriev I.V."/>
            <person name="Nagy L.G."/>
            <person name="Martin F."/>
            <person name="Kauserud H."/>
        </authorList>
    </citation>
    <scope>NUCLEOTIDE SEQUENCE</scope>
    <source>
        <strain evidence="3">CBHHK182m</strain>
    </source>
</reference>
<feature type="transmembrane region" description="Helical" evidence="2">
    <location>
        <begin position="7"/>
        <end position="26"/>
    </location>
</feature>
<evidence type="ECO:0000313" key="3">
    <source>
        <dbReference type="EMBL" id="KAJ7740803.1"/>
    </source>
</evidence>
<accession>A0AAD7IFI2</accession>
<keyword evidence="4" id="KW-1185">Reference proteome</keyword>
<feature type="region of interest" description="Disordered" evidence="1">
    <location>
        <begin position="246"/>
        <end position="267"/>
    </location>
</feature>
<dbReference type="EMBL" id="JARKIB010000101">
    <property type="protein sequence ID" value="KAJ7740803.1"/>
    <property type="molecule type" value="Genomic_DNA"/>
</dbReference>
<keyword evidence="2" id="KW-0472">Membrane</keyword>